<dbReference type="EC" id="1.3.98.3" evidence="2"/>
<dbReference type="PANTHER" id="PTHR13932">
    <property type="entry name" value="COPROPORPHYRINIGEN III OXIDASE"/>
    <property type="match status" value="1"/>
</dbReference>
<dbReference type="InterPro" id="IPR023995">
    <property type="entry name" value="HemZ"/>
</dbReference>
<feature type="domain" description="Radical SAM core" evidence="1">
    <location>
        <begin position="140"/>
        <end position="383"/>
    </location>
</feature>
<accession>A0ABV1H254</accession>
<evidence type="ECO:0000313" key="2">
    <source>
        <dbReference type="EMBL" id="MEQ2553421.1"/>
    </source>
</evidence>
<dbReference type="SMART" id="SM00729">
    <property type="entry name" value="Elp3"/>
    <property type="match status" value="1"/>
</dbReference>
<dbReference type="SFLD" id="SFLDG01065">
    <property type="entry name" value="anaerobic_coproporphyrinogen-I"/>
    <property type="match status" value="1"/>
</dbReference>
<evidence type="ECO:0000259" key="1">
    <source>
        <dbReference type="PROSITE" id="PS51918"/>
    </source>
</evidence>
<dbReference type="InterPro" id="IPR034505">
    <property type="entry name" value="Coproporphyrinogen-III_oxidase"/>
</dbReference>
<protein>
    <submittedName>
        <fullName evidence="2">Coproporphyrinogen dehydrogenase HemZ</fullName>
        <ecNumber evidence="2">1.3.98.3</ecNumber>
    </submittedName>
</protein>
<dbReference type="InterPro" id="IPR058240">
    <property type="entry name" value="rSAM_sf"/>
</dbReference>
<evidence type="ECO:0000313" key="3">
    <source>
        <dbReference type="Proteomes" id="UP001546774"/>
    </source>
</evidence>
<organism evidence="2 3">
    <name type="scientific">Lachnospira intestinalis</name>
    <dbReference type="NCBI Taxonomy" id="3133158"/>
    <lineage>
        <taxon>Bacteria</taxon>
        <taxon>Bacillati</taxon>
        <taxon>Bacillota</taxon>
        <taxon>Clostridia</taxon>
        <taxon>Lachnospirales</taxon>
        <taxon>Lachnospiraceae</taxon>
        <taxon>Lachnospira</taxon>
    </lineage>
</organism>
<dbReference type="Gene3D" id="3.80.30.20">
    <property type="entry name" value="tm_1862 like domain"/>
    <property type="match status" value="1"/>
</dbReference>
<dbReference type="SFLD" id="SFLDS00029">
    <property type="entry name" value="Radical_SAM"/>
    <property type="match status" value="1"/>
</dbReference>
<comment type="caution">
    <text evidence="2">The sequence shown here is derived from an EMBL/GenBank/DDBJ whole genome shotgun (WGS) entry which is preliminary data.</text>
</comment>
<dbReference type="PANTHER" id="PTHR13932:SF1">
    <property type="entry name" value="OXYGEN-INDEPENDENT COPROPORPHYRINOGEN-III OXIDASE-LIKE PROTEIN HEMZ"/>
    <property type="match status" value="1"/>
</dbReference>
<dbReference type="GO" id="GO:0051989">
    <property type="term" value="F:coproporphyrinogen dehydrogenase activity"/>
    <property type="evidence" value="ECO:0007669"/>
    <property type="project" value="UniProtKB-EC"/>
</dbReference>
<keyword evidence="3" id="KW-1185">Reference proteome</keyword>
<dbReference type="InterPro" id="IPR007197">
    <property type="entry name" value="rSAM"/>
</dbReference>
<gene>
    <name evidence="2" type="primary">hemZ</name>
    <name evidence="2" type="ORF">WMO37_00110</name>
</gene>
<dbReference type="SUPFAM" id="SSF102114">
    <property type="entry name" value="Radical SAM enzymes"/>
    <property type="match status" value="1"/>
</dbReference>
<dbReference type="Proteomes" id="UP001546774">
    <property type="component" value="Unassembled WGS sequence"/>
</dbReference>
<dbReference type="SFLD" id="SFLDF00310">
    <property type="entry name" value="oxygen-independent_coproporphy"/>
    <property type="match status" value="1"/>
</dbReference>
<dbReference type="PROSITE" id="PS51918">
    <property type="entry name" value="RADICAL_SAM"/>
    <property type="match status" value="1"/>
</dbReference>
<reference evidence="2" key="1">
    <citation type="submission" date="2024-03" db="EMBL/GenBank/DDBJ databases">
        <title>Human intestinal bacterial collection.</title>
        <authorList>
            <person name="Pauvert C."/>
            <person name="Hitch T.C.A."/>
            <person name="Clavel T."/>
        </authorList>
    </citation>
    <scope>NUCLEOTIDE SEQUENCE [LARGE SCALE GENOMIC DNA]</scope>
    <source>
        <strain evidence="2">CLA-AA-H89B</strain>
    </source>
</reference>
<dbReference type="NCBIfam" id="TIGR03994">
    <property type="entry name" value="rSAM_HemZ"/>
    <property type="match status" value="1"/>
</dbReference>
<sequence>MIYIKISDMDFYDDAVVLIKSFYPRTEVMQYQEQAEQTRTAQDIVIEPEVPEKDGRSKKELHEAFKCTLYTKLSAQLNKTLPWGYLTGVRPSKIAYTLLEKGADREQILEEFTKKHLVSEKKAQLALQVAQTEKSILEKMDYKNGYSLYIGIPFCPTTCLYCSFTSYSLAAYQSKVQPYLEALLKEMKYVSEAMRGRRLDTVYFGGGTPTTLSAGQLDMLLTELERQFDLSACRELTVEAGRPDSITYEKLCVLKAHHVDRISINPQTMNQQTLDLIGRRHTVEQIEEAFALAGKAGLDNINMDMILGLPGENKEMVQHTLEKIKALAPESLTVHSLAIKRAAALNIWREKYLDLQMDNSDEIVSMAADYAHQMGHQPYYMYRQKNMAGNFENVGYSKPGLECIYNILIMEEKQTIIAMGAGASTKIVFQNETEGGQAGRIERIENVKDVTNYIQRIDEMIERKRKFFSENNF</sequence>
<dbReference type="CDD" id="cd01335">
    <property type="entry name" value="Radical_SAM"/>
    <property type="match status" value="1"/>
</dbReference>
<dbReference type="InterPro" id="IPR023404">
    <property type="entry name" value="rSAM_horseshoe"/>
</dbReference>
<dbReference type="Pfam" id="PF04055">
    <property type="entry name" value="Radical_SAM"/>
    <property type="match status" value="1"/>
</dbReference>
<dbReference type="EMBL" id="JBBMFS010000001">
    <property type="protein sequence ID" value="MEQ2553421.1"/>
    <property type="molecule type" value="Genomic_DNA"/>
</dbReference>
<proteinExistence type="predicted"/>
<keyword evidence="2" id="KW-0560">Oxidoreductase</keyword>
<dbReference type="InterPro" id="IPR006638">
    <property type="entry name" value="Elp3/MiaA/NifB-like_rSAM"/>
</dbReference>
<name>A0ABV1H254_9FIRM</name>
<dbReference type="SFLD" id="SFLDG01082">
    <property type="entry name" value="B12-binding_domain_containing"/>
    <property type="match status" value="1"/>
</dbReference>